<dbReference type="EMBL" id="JACNEP010000002">
    <property type="protein sequence ID" value="MBC3765026.1"/>
    <property type="molecule type" value="Genomic_DNA"/>
</dbReference>
<sequence>MLKNIRLHLEKDESKQAELEQQQSDKIQQTFMRSLRAFRQYIPSVLPYIKDIKTQNMALICNKFGETNIVDYGIGRTFYGLHPEQEVNLQFDSIIEHCPYIAFRDVEKPSSEQQHSLNQLDSYQYQQDQKPLPTQLDVMVVLGIGLGKHILRLVKNYRIKHLIIYEPEVQFLQSSVLSVEWAEILSYATNKGTAIYLQMEKDARNLLDDMQELHQHFTFDGFYLYQHYNHPVFSSISYELKSKNWSRLLKDGFNYQLNQDVQQYLPMWTPQSDMAGFDDVNHAEDKLFKQNLAAFERYFPAIHKEFKDYSPKTWLPVKDVNGEINLVHKQALVSWYTESPKQECLLNFENFSEQPNKDGLVLGYNGTKLKHYTHYQFVNQMEPLLEKAEEQQGQLPDTIKSLILFGIGTGYQLEEMFRQHVVEKLFICEPNRDFFYASLFAIDWSSILQTVDQTDARIYINIGDDGSHLFRDLLNQFYSVGPYILSSTYFYQSYYNANLVQAIAQLREQLQIVISMGEYYDHARFGIAHTTEVINRDYSLLSANAGKKLSFDDKEVPVFLVGNGPSLDTSIEAIKEWGDRAIVVSCGTSLQVLHKQGIVPDFHAEIEQNRSTFDWCCRVGDFDYLKKISLISCNGIHPDTCDLFKDVYVAFKEGESSTTSALEVLGEHNFTKLKFAFPTVSNFVMNLFTSMEFTQLYLLGVDLGFVDNKHHHSKQSGYYDNSGKEMYDYAAKNNTSLVVPGNFRKTVFTKHEFKVSKAILEQSLANSKVDCFNCSDGARVAGATPLKIEHMLITASQQQKHAALEAIKKQAFIEPNHSHDYLQKFEARFIPERLEFELGKMTERVAMPVETVADAEALIESQKRMLFASYQEGKSLLFFLLYGTVNYANAVFSKLIASSRDNQLSEAFSQAKALWLTTLEEIYQQSVNLRIAWDFSVSFAAKREQVLTARKSESATILCSYPNNIDKHFIQWTVLSLSAQCSVHSCKTAEALPQADCLMLIADNLEQDLMLLNHPHVAHAKLLLADSNPQLFNQLQQKTSAQPMALIYLADKVKTSQDIDMFVKGEKPYLRDSLVTIWLAKYFYSVELYSVFIPRLQYVAGKVEKISPLLVKIEQDLGDIEHYVEFPDYLAIPRKNVKIENALLDNLGNRGRLVGGNIQASSLLGRTLEKAQAKKLAQLMINGEL</sequence>
<feature type="domain" description="6-hydroxymethylpterin diphosphokinase MptE-like" evidence="1">
    <location>
        <begin position="553"/>
        <end position="707"/>
    </location>
</feature>
<dbReference type="Pfam" id="PF01973">
    <property type="entry name" value="MptE-like"/>
    <property type="match status" value="1"/>
</dbReference>
<dbReference type="PANTHER" id="PTHR41786">
    <property type="entry name" value="MOTILITY ACCESSORY FACTOR MAF"/>
    <property type="match status" value="1"/>
</dbReference>
<comment type="caution">
    <text evidence="3">The sequence shown here is derived from an EMBL/GenBank/DDBJ whole genome shotgun (WGS) entry which is preliminary data.</text>
</comment>
<name>A0A8J6ISZ6_9ALTE</name>
<dbReference type="Proteomes" id="UP000601768">
    <property type="component" value="Unassembled WGS sequence"/>
</dbReference>
<dbReference type="Pfam" id="PF20157">
    <property type="entry name" value="Maf_flag10_N"/>
    <property type="match status" value="2"/>
</dbReference>
<proteinExistence type="predicted"/>
<dbReference type="RefSeq" id="WP_186505487.1">
    <property type="nucleotide sequence ID" value="NZ_JACNEP010000002.1"/>
</dbReference>
<keyword evidence="4" id="KW-1185">Reference proteome</keyword>
<dbReference type="PANTHER" id="PTHR41786:SF1">
    <property type="entry name" value="6-HYDROXYMETHYLPTERIN DIPHOSPHOKINASE MPTE-LIKE DOMAIN-CONTAINING PROTEIN"/>
    <property type="match status" value="1"/>
</dbReference>
<gene>
    <name evidence="3" type="ORF">H8B19_03995</name>
</gene>
<evidence type="ECO:0000259" key="2">
    <source>
        <dbReference type="Pfam" id="PF20157"/>
    </source>
</evidence>
<accession>A0A8J6ISZ6</accession>
<feature type="domain" description="Glycosyltransferase Maf N-terminal" evidence="2">
    <location>
        <begin position="31"/>
        <end position="241"/>
    </location>
</feature>
<evidence type="ECO:0000313" key="3">
    <source>
        <dbReference type="EMBL" id="MBC3765026.1"/>
    </source>
</evidence>
<reference evidence="3" key="1">
    <citation type="journal article" date="2018" name="Int. J. Syst. Evol. Microbiol.">
        <title>Neptunicella marina gen. nov., sp. nov., isolated from surface seawater.</title>
        <authorList>
            <person name="Liu X."/>
            <person name="Lai Q."/>
            <person name="Du Y."/>
            <person name="Zhang X."/>
            <person name="Liu Z."/>
            <person name="Sun F."/>
            <person name="Shao Z."/>
        </authorList>
    </citation>
    <scope>NUCLEOTIDE SEQUENCE</scope>
    <source>
        <strain evidence="3">S27-2</strain>
    </source>
</reference>
<dbReference type="Gene3D" id="3.90.1480.10">
    <property type="entry name" value="Alpha-2,3-sialyltransferase"/>
    <property type="match status" value="1"/>
</dbReference>
<evidence type="ECO:0000259" key="1">
    <source>
        <dbReference type="Pfam" id="PF01973"/>
    </source>
</evidence>
<organism evidence="3 4">
    <name type="scientific">Neptunicella marina</name>
    <dbReference type="NCBI Taxonomy" id="2125989"/>
    <lineage>
        <taxon>Bacteria</taxon>
        <taxon>Pseudomonadati</taxon>
        <taxon>Pseudomonadota</taxon>
        <taxon>Gammaproteobacteria</taxon>
        <taxon>Alteromonadales</taxon>
        <taxon>Alteromonadaceae</taxon>
        <taxon>Neptunicella</taxon>
    </lineage>
</organism>
<dbReference type="InterPro" id="IPR002826">
    <property type="entry name" value="MptE-like"/>
</dbReference>
<evidence type="ECO:0000313" key="4">
    <source>
        <dbReference type="Proteomes" id="UP000601768"/>
    </source>
</evidence>
<dbReference type="AlphaFoldDB" id="A0A8J6ISZ6"/>
<reference evidence="3" key="2">
    <citation type="submission" date="2020-08" db="EMBL/GenBank/DDBJ databases">
        <authorList>
            <person name="Lai Q."/>
        </authorList>
    </citation>
    <scope>NUCLEOTIDE SEQUENCE</scope>
    <source>
        <strain evidence="3">S27-2</strain>
    </source>
</reference>
<protein>
    <submittedName>
        <fullName evidence="3">Motility associated factor glycosyltransferase family protein</fullName>
    </submittedName>
</protein>
<dbReference type="InterPro" id="IPR045376">
    <property type="entry name" value="Maf_N"/>
</dbReference>
<feature type="domain" description="Glycosyltransferase Maf N-terminal" evidence="2">
    <location>
        <begin position="287"/>
        <end position="515"/>
    </location>
</feature>